<reference evidence="2 3" key="1">
    <citation type="submission" date="2019-11" db="EMBL/GenBank/DDBJ databases">
        <title>Pedobacter sp. HMF7647 Genome sequencing and assembly.</title>
        <authorList>
            <person name="Kang H."/>
            <person name="Kim H."/>
            <person name="Joh K."/>
        </authorList>
    </citation>
    <scope>NUCLEOTIDE SEQUENCE [LARGE SCALE GENOMIC DNA]</scope>
    <source>
        <strain evidence="2 3">HMF7647</strain>
    </source>
</reference>
<name>A0A7K1Y4L8_9SPHI</name>
<dbReference type="RefSeq" id="WP_160842624.1">
    <property type="nucleotide sequence ID" value="NZ_WVHT01000001.1"/>
</dbReference>
<dbReference type="EMBL" id="WVHT01000001">
    <property type="protein sequence ID" value="MXV49514.1"/>
    <property type="molecule type" value="Genomic_DNA"/>
</dbReference>
<dbReference type="NCBIfam" id="NF033859">
    <property type="entry name" value="SMEK_N"/>
    <property type="match status" value="1"/>
</dbReference>
<feature type="domain" description="SMEK" evidence="1">
    <location>
        <begin position="11"/>
        <end position="141"/>
    </location>
</feature>
<sequence>MDVRKAKFDSISKKLTYLQQRVTNNNSLNLTDVNIHAENFFRDLLKLLGYTFTNSNFDDQNSAYIDLIDYERKIAIQITAQNDSGKITESLNGFYKNPKYYDFKLQVLLISKDAKDYTTKFGNNFNHKEDVIDIKRLLAIIHNKTTPELLEIERFLDKEVQTERLKTESTEVETIMALINYLSKPENRSLAEKKDNIDPEYKINKRFSEHATYLIGKYSELMPVYYSALQVARRGLDDVMSLIISSYLKDESDVLLNKHNNNPREALDDLVNFFHGKLSENGFKTFDKQAIRFYLLEEMIKCNVFPNN</sequence>
<dbReference type="AlphaFoldDB" id="A0A7K1Y4L8"/>
<organism evidence="2 3">
    <name type="scientific">Hufsiella arboris</name>
    <dbReference type="NCBI Taxonomy" id="2695275"/>
    <lineage>
        <taxon>Bacteria</taxon>
        <taxon>Pseudomonadati</taxon>
        <taxon>Bacteroidota</taxon>
        <taxon>Sphingobacteriia</taxon>
        <taxon>Sphingobacteriales</taxon>
        <taxon>Sphingobacteriaceae</taxon>
        <taxon>Hufsiella</taxon>
    </lineage>
</organism>
<gene>
    <name evidence="2" type="ORF">GS399_00900</name>
</gene>
<evidence type="ECO:0000259" key="1">
    <source>
        <dbReference type="Pfam" id="PF21941"/>
    </source>
</evidence>
<evidence type="ECO:0000313" key="3">
    <source>
        <dbReference type="Proteomes" id="UP000466586"/>
    </source>
</evidence>
<dbReference type="Proteomes" id="UP000466586">
    <property type="component" value="Unassembled WGS sequence"/>
</dbReference>
<proteinExistence type="predicted"/>
<comment type="caution">
    <text evidence="2">The sequence shown here is derived from an EMBL/GenBank/DDBJ whole genome shotgun (WGS) entry which is preliminary data.</text>
</comment>
<dbReference type="Pfam" id="PF21941">
    <property type="entry name" value="SMEK_N"/>
    <property type="match status" value="1"/>
</dbReference>
<dbReference type="InterPro" id="IPR047740">
    <property type="entry name" value="SMEK_dom"/>
</dbReference>
<accession>A0A7K1Y4L8</accession>
<keyword evidence="3" id="KW-1185">Reference proteome</keyword>
<protein>
    <submittedName>
        <fullName evidence="2">SMEK domain-containing protein</fullName>
    </submittedName>
</protein>
<evidence type="ECO:0000313" key="2">
    <source>
        <dbReference type="EMBL" id="MXV49514.1"/>
    </source>
</evidence>